<gene>
    <name evidence="1" type="ORF">ACFFH7_10690</name>
</gene>
<name>A0ABV6MP28_9PSEU</name>
<keyword evidence="2" id="KW-1185">Reference proteome</keyword>
<dbReference type="RefSeq" id="WP_273942014.1">
    <property type="nucleotide sequence ID" value="NZ_CP097263.1"/>
</dbReference>
<comment type="caution">
    <text evidence="1">The sequence shown here is derived from an EMBL/GenBank/DDBJ whole genome shotgun (WGS) entry which is preliminary data.</text>
</comment>
<dbReference type="EMBL" id="JBHLUD010000002">
    <property type="protein sequence ID" value="MFC0541949.1"/>
    <property type="molecule type" value="Genomic_DNA"/>
</dbReference>
<organism evidence="1 2">
    <name type="scientific">Kutzneria chonburiensis</name>
    <dbReference type="NCBI Taxonomy" id="1483604"/>
    <lineage>
        <taxon>Bacteria</taxon>
        <taxon>Bacillati</taxon>
        <taxon>Actinomycetota</taxon>
        <taxon>Actinomycetes</taxon>
        <taxon>Pseudonocardiales</taxon>
        <taxon>Pseudonocardiaceae</taxon>
        <taxon>Kutzneria</taxon>
    </lineage>
</organism>
<dbReference type="InterPro" id="IPR014721">
    <property type="entry name" value="Ribsml_uS5_D2-typ_fold_subgr"/>
</dbReference>
<dbReference type="Proteomes" id="UP001589810">
    <property type="component" value="Unassembled WGS sequence"/>
</dbReference>
<reference evidence="1 2" key="1">
    <citation type="submission" date="2024-09" db="EMBL/GenBank/DDBJ databases">
        <authorList>
            <person name="Sun Q."/>
            <person name="Mori K."/>
        </authorList>
    </citation>
    <scope>NUCLEOTIDE SEQUENCE [LARGE SCALE GENOMIC DNA]</scope>
    <source>
        <strain evidence="1 2">TBRC 1432</strain>
    </source>
</reference>
<protein>
    <submittedName>
        <fullName evidence="1">Uncharacterized protein</fullName>
    </submittedName>
</protein>
<proteinExistence type="predicted"/>
<accession>A0ABV6MP28</accession>
<sequence>MSKTSSHGRYRLKRQKNGVGNFGQVAVEVITSDGSHPPEVVWSVRPDDRYSVQPGVEQEFVDAAQDGICEGLRLAAAEGIDTGGLTVSIVEAELNMADIAASAVRAAGVLAVLDALGIADRFELGYADGWTVVRR</sequence>
<dbReference type="Gene3D" id="3.30.230.10">
    <property type="match status" value="1"/>
</dbReference>
<evidence type="ECO:0000313" key="2">
    <source>
        <dbReference type="Proteomes" id="UP001589810"/>
    </source>
</evidence>
<evidence type="ECO:0000313" key="1">
    <source>
        <dbReference type="EMBL" id="MFC0541949.1"/>
    </source>
</evidence>